<dbReference type="EMBL" id="GGEC01006986">
    <property type="protein sequence ID" value="MBW87469.1"/>
    <property type="molecule type" value="Transcribed_RNA"/>
</dbReference>
<sequence length="29" mass="3431">MTYDQLQFKPKLISTETGYQSQRSCQFDS</sequence>
<name>A0A2P2J1X5_RHIMU</name>
<dbReference type="AlphaFoldDB" id="A0A2P2J1X5"/>
<proteinExistence type="predicted"/>
<accession>A0A2P2J1X5</accession>
<protein>
    <submittedName>
        <fullName evidence="1">Uncharacterized protein</fullName>
    </submittedName>
</protein>
<reference evidence="1" key="1">
    <citation type="submission" date="2018-02" db="EMBL/GenBank/DDBJ databases">
        <title>Rhizophora mucronata_Transcriptome.</title>
        <authorList>
            <person name="Meera S.P."/>
            <person name="Sreeshan A."/>
            <person name="Augustine A."/>
        </authorList>
    </citation>
    <scope>NUCLEOTIDE SEQUENCE</scope>
    <source>
        <tissue evidence="1">Leaf</tissue>
    </source>
</reference>
<organism evidence="1">
    <name type="scientific">Rhizophora mucronata</name>
    <name type="common">Asiatic mangrove</name>
    <dbReference type="NCBI Taxonomy" id="61149"/>
    <lineage>
        <taxon>Eukaryota</taxon>
        <taxon>Viridiplantae</taxon>
        <taxon>Streptophyta</taxon>
        <taxon>Embryophyta</taxon>
        <taxon>Tracheophyta</taxon>
        <taxon>Spermatophyta</taxon>
        <taxon>Magnoliopsida</taxon>
        <taxon>eudicotyledons</taxon>
        <taxon>Gunneridae</taxon>
        <taxon>Pentapetalae</taxon>
        <taxon>rosids</taxon>
        <taxon>fabids</taxon>
        <taxon>Malpighiales</taxon>
        <taxon>Rhizophoraceae</taxon>
        <taxon>Rhizophora</taxon>
    </lineage>
</organism>
<evidence type="ECO:0000313" key="1">
    <source>
        <dbReference type="EMBL" id="MBW87469.1"/>
    </source>
</evidence>